<proteinExistence type="predicted"/>
<name>A0ABT9U572_PAEHA</name>
<organism evidence="1 2">
    <name type="scientific">Paenibacillus harenae</name>
    <dbReference type="NCBI Taxonomy" id="306543"/>
    <lineage>
        <taxon>Bacteria</taxon>
        <taxon>Bacillati</taxon>
        <taxon>Bacillota</taxon>
        <taxon>Bacilli</taxon>
        <taxon>Bacillales</taxon>
        <taxon>Paenibacillaceae</taxon>
        <taxon>Paenibacillus</taxon>
    </lineage>
</organism>
<dbReference type="Proteomes" id="UP001229346">
    <property type="component" value="Unassembled WGS sequence"/>
</dbReference>
<protein>
    <submittedName>
        <fullName evidence="1">Uncharacterized protein</fullName>
    </submittedName>
</protein>
<dbReference type="EMBL" id="JAUSSU010000008">
    <property type="protein sequence ID" value="MDQ0114785.1"/>
    <property type="molecule type" value="Genomic_DNA"/>
</dbReference>
<evidence type="ECO:0000313" key="1">
    <source>
        <dbReference type="EMBL" id="MDQ0114785.1"/>
    </source>
</evidence>
<gene>
    <name evidence="1" type="ORF">J2T15_004241</name>
</gene>
<accession>A0ABT9U572</accession>
<evidence type="ECO:0000313" key="2">
    <source>
        <dbReference type="Proteomes" id="UP001229346"/>
    </source>
</evidence>
<reference evidence="1 2" key="1">
    <citation type="submission" date="2023-07" db="EMBL/GenBank/DDBJ databases">
        <title>Sorghum-associated microbial communities from plants grown in Nebraska, USA.</title>
        <authorList>
            <person name="Schachtman D."/>
        </authorList>
    </citation>
    <scope>NUCLEOTIDE SEQUENCE [LARGE SCALE GENOMIC DNA]</scope>
    <source>
        <strain evidence="1 2">CC482</strain>
    </source>
</reference>
<comment type="caution">
    <text evidence="1">The sequence shown here is derived from an EMBL/GenBank/DDBJ whole genome shotgun (WGS) entry which is preliminary data.</text>
</comment>
<sequence length="52" mass="5683">MSELMGSLFLMGFPCWGLAITGINPVNFSATGRLNEIAPFSVVNIGGRWPRR</sequence>
<keyword evidence="2" id="KW-1185">Reference proteome</keyword>